<accession>A0ABU9R0C6</accession>
<keyword evidence="3" id="KW-1185">Reference proteome</keyword>
<protein>
    <submittedName>
        <fullName evidence="2">Uncharacterized protein</fullName>
    </submittedName>
</protein>
<organism evidence="2 3">
    <name type="scientific">Paraburkholderia azotifigens</name>
    <dbReference type="NCBI Taxonomy" id="2057004"/>
    <lineage>
        <taxon>Bacteria</taxon>
        <taxon>Pseudomonadati</taxon>
        <taxon>Pseudomonadota</taxon>
        <taxon>Betaproteobacteria</taxon>
        <taxon>Burkholderiales</taxon>
        <taxon>Burkholderiaceae</taxon>
        <taxon>Paraburkholderia</taxon>
    </lineage>
</organism>
<sequence length="124" mass="14041">MRFGQAAVEFERARIALRRRTETVRGRTAEHVRQTGITERIARIMLDGLFDIAARADEVFVAQRMMRGEARSEVHAAHAYRRRVNGVRGMYRAMSATRRADGPARSAGRRLHATGQSFQMAELA</sequence>
<dbReference type="Proteomes" id="UP001481677">
    <property type="component" value="Unassembled WGS sequence"/>
</dbReference>
<evidence type="ECO:0000313" key="2">
    <source>
        <dbReference type="EMBL" id="MEM5340009.1"/>
    </source>
</evidence>
<name>A0ABU9R0C6_9BURK</name>
<comment type="caution">
    <text evidence="2">The sequence shown here is derived from an EMBL/GenBank/DDBJ whole genome shotgun (WGS) entry which is preliminary data.</text>
</comment>
<gene>
    <name evidence="2" type="ORF">V4C56_10235</name>
</gene>
<dbReference type="RefSeq" id="WP_158647039.1">
    <property type="nucleotide sequence ID" value="NZ_JAZHFZ010000019.1"/>
</dbReference>
<reference evidence="2 3" key="1">
    <citation type="submission" date="2024-01" db="EMBL/GenBank/DDBJ databases">
        <title>The diversity of rhizobia nodulating Mimosa spp. in eleven states of Brazil covering several biomes is determined by host plant, location, and edaphic factors.</title>
        <authorList>
            <person name="Rouws L."/>
            <person name="Barauna A."/>
            <person name="Beukes C."/>
            <person name="De Faria S.M."/>
            <person name="Gross E."/>
            <person name="Dos Reis Junior F.B."/>
            <person name="Simon M."/>
            <person name="Maluk M."/>
            <person name="Odee D.W."/>
            <person name="Kenicer G."/>
            <person name="Young J.P.W."/>
            <person name="Reis V.M."/>
            <person name="Zilli J."/>
            <person name="James E.K."/>
        </authorList>
    </citation>
    <scope>NUCLEOTIDE SEQUENCE [LARGE SCALE GENOMIC DNA]</scope>
    <source>
        <strain evidence="2 3">JPY530</strain>
    </source>
</reference>
<evidence type="ECO:0000313" key="3">
    <source>
        <dbReference type="Proteomes" id="UP001481677"/>
    </source>
</evidence>
<feature type="region of interest" description="Disordered" evidence="1">
    <location>
        <begin position="96"/>
        <end position="124"/>
    </location>
</feature>
<proteinExistence type="predicted"/>
<feature type="compositionally biased region" description="Polar residues" evidence="1">
    <location>
        <begin position="114"/>
        <end position="124"/>
    </location>
</feature>
<evidence type="ECO:0000256" key="1">
    <source>
        <dbReference type="SAM" id="MobiDB-lite"/>
    </source>
</evidence>
<dbReference type="EMBL" id="JAZHGA010000005">
    <property type="protein sequence ID" value="MEM5340009.1"/>
    <property type="molecule type" value="Genomic_DNA"/>
</dbReference>